<reference evidence="2" key="1">
    <citation type="journal article" date="2014" name="Int. J. Syst. Evol. Microbiol.">
        <title>Complete genome sequence of Corynebacterium casei LMG S-19264T (=DSM 44701T), isolated from a smear-ripened cheese.</title>
        <authorList>
            <consortium name="US DOE Joint Genome Institute (JGI-PGF)"/>
            <person name="Walter F."/>
            <person name="Albersmeier A."/>
            <person name="Kalinowski J."/>
            <person name="Ruckert C."/>
        </authorList>
    </citation>
    <scope>NUCLEOTIDE SEQUENCE</scope>
    <source>
        <strain evidence="2">CCM 8711</strain>
    </source>
</reference>
<dbReference type="AlphaFoldDB" id="A0A917J8U0"/>
<protein>
    <recommendedName>
        <fullName evidence="4">Lipocalin-like domain-containing protein</fullName>
    </recommendedName>
</protein>
<dbReference type="Proteomes" id="UP000662074">
    <property type="component" value="Unassembled WGS sequence"/>
</dbReference>
<feature type="signal peptide" evidence="1">
    <location>
        <begin position="1"/>
        <end position="37"/>
    </location>
</feature>
<reference evidence="2" key="2">
    <citation type="submission" date="2020-09" db="EMBL/GenBank/DDBJ databases">
        <authorList>
            <person name="Sun Q."/>
            <person name="Sedlacek I."/>
        </authorList>
    </citation>
    <scope>NUCLEOTIDE SEQUENCE</scope>
    <source>
        <strain evidence="2">CCM 8711</strain>
    </source>
</reference>
<gene>
    <name evidence="2" type="ORF">GCM10011425_07830</name>
</gene>
<name>A0A917J8U0_9SPHI</name>
<evidence type="ECO:0000313" key="2">
    <source>
        <dbReference type="EMBL" id="GGI49571.1"/>
    </source>
</evidence>
<keyword evidence="1" id="KW-0732">Signal</keyword>
<proteinExistence type="predicted"/>
<evidence type="ECO:0008006" key="4">
    <source>
        <dbReference type="Google" id="ProtNLM"/>
    </source>
</evidence>
<keyword evidence="3" id="KW-1185">Reference proteome</keyword>
<comment type="caution">
    <text evidence="2">The sequence shown here is derived from an EMBL/GenBank/DDBJ whole genome shotgun (WGS) entry which is preliminary data.</text>
</comment>
<organism evidence="2 3">
    <name type="scientific">Mucilaginibacter galii</name>
    <dbReference type="NCBI Taxonomy" id="2005073"/>
    <lineage>
        <taxon>Bacteria</taxon>
        <taxon>Pseudomonadati</taxon>
        <taxon>Bacteroidota</taxon>
        <taxon>Sphingobacteriia</taxon>
        <taxon>Sphingobacteriales</taxon>
        <taxon>Sphingobacteriaceae</taxon>
        <taxon>Mucilaginibacter</taxon>
    </lineage>
</organism>
<dbReference type="EMBL" id="BMDO01000001">
    <property type="protein sequence ID" value="GGI49571.1"/>
    <property type="molecule type" value="Genomic_DNA"/>
</dbReference>
<evidence type="ECO:0000256" key="1">
    <source>
        <dbReference type="SAM" id="SignalP"/>
    </source>
</evidence>
<feature type="chain" id="PRO_5037401720" description="Lipocalin-like domain-containing protein" evidence="1">
    <location>
        <begin position="38"/>
        <end position="171"/>
    </location>
</feature>
<accession>A0A917J8U0</accession>
<sequence length="171" mass="18609">MYYNFNTLKYLMKKILEIILMAVVIGLSVTACSTQNAATGVQNVGRGKFTGTWTVSNVSYEGLIESAVSNVFDEARPSAFVGSTWKLTNSGNGMYTLSSGVSQTIFWSVNNTGAQGQMFQFKKIFEGDKAKNVQQGYQLLVSNNDGNSMVLKTPVAIGSSTGYVVYTFNKQ</sequence>
<evidence type="ECO:0000313" key="3">
    <source>
        <dbReference type="Proteomes" id="UP000662074"/>
    </source>
</evidence>